<dbReference type="PANTHER" id="PTHR30606">
    <property type="entry name" value="LIPID A BIOSYNTHESIS LAUROYL ACYLTRANSFERASE"/>
    <property type="match status" value="1"/>
</dbReference>
<evidence type="ECO:0000256" key="4">
    <source>
        <dbReference type="ARBA" id="ARBA00022679"/>
    </source>
</evidence>
<dbReference type="GO" id="GO:0005886">
    <property type="term" value="C:plasma membrane"/>
    <property type="evidence" value="ECO:0007669"/>
    <property type="project" value="UniProtKB-SubCell"/>
</dbReference>
<evidence type="ECO:0000313" key="7">
    <source>
        <dbReference type="EMBL" id="REF38225.1"/>
    </source>
</evidence>
<dbReference type="Pfam" id="PF03279">
    <property type="entry name" value="Lip_A_acyltrans"/>
    <property type="match status" value="1"/>
</dbReference>
<gene>
    <name evidence="7" type="ORF">DFJ64_3700</name>
</gene>
<accession>A0A3D9VGE9</accession>
<comment type="caution">
    <text evidence="7">The sequence shown here is derived from an EMBL/GenBank/DDBJ whole genome shotgun (WGS) entry which is preliminary data.</text>
</comment>
<dbReference type="RefSeq" id="WP_115851552.1">
    <property type="nucleotide sequence ID" value="NZ_QTUC01000001.1"/>
</dbReference>
<comment type="subcellular location">
    <subcellularLocation>
        <location evidence="1">Cell inner membrane</location>
    </subcellularLocation>
</comment>
<keyword evidence="2" id="KW-1003">Cell membrane</keyword>
<organism evidence="7 8">
    <name type="scientific">Thermasporomyces composti</name>
    <dbReference type="NCBI Taxonomy" id="696763"/>
    <lineage>
        <taxon>Bacteria</taxon>
        <taxon>Bacillati</taxon>
        <taxon>Actinomycetota</taxon>
        <taxon>Actinomycetes</taxon>
        <taxon>Propionibacteriales</taxon>
        <taxon>Nocardioidaceae</taxon>
        <taxon>Thermasporomyces</taxon>
    </lineage>
</organism>
<reference evidence="7 8" key="1">
    <citation type="submission" date="2018-08" db="EMBL/GenBank/DDBJ databases">
        <title>Sequencing the genomes of 1000 actinobacteria strains.</title>
        <authorList>
            <person name="Klenk H.-P."/>
        </authorList>
    </citation>
    <scope>NUCLEOTIDE SEQUENCE [LARGE SCALE GENOMIC DNA]</scope>
    <source>
        <strain evidence="7 8">DSM 22891</strain>
    </source>
</reference>
<dbReference type="GO" id="GO:0009247">
    <property type="term" value="P:glycolipid biosynthetic process"/>
    <property type="evidence" value="ECO:0007669"/>
    <property type="project" value="UniProtKB-ARBA"/>
</dbReference>
<dbReference type="Proteomes" id="UP000256485">
    <property type="component" value="Unassembled WGS sequence"/>
</dbReference>
<dbReference type="PANTHER" id="PTHR30606:SF10">
    <property type="entry name" value="PHOSPHATIDYLINOSITOL MANNOSIDE ACYLTRANSFERASE"/>
    <property type="match status" value="1"/>
</dbReference>
<name>A0A3D9VGE9_THECX</name>
<sequence>MRFDRASAVARPDVRRGPLARLRDAGVELVYSLGWALVRKLPRPIAFGLLQLLADLAWMCRVRGVLQLQRNLRRVRPEASDEELWSLTRAGMRSYFRYWCEMFRLPDMTREEIDRKVVTHNEEIFWAAVESGRGIVAALPHMGNWDFAGAWATSRGIPMTAVAERLRPERLFDRFVAHRAALGIEVLPVTGGPDPMTALTERLAAGRVIGLVADRDLSARGVDVTFLGEPTRMPAGPAALAVRTGATLLPVTMWYDGPSMHIRFHEPLERTGGQRQAIRELTQRLADVFAQAILEHPEDWHMLQPLWLADLRPSHRASIERQQQRRRATG</sequence>
<evidence type="ECO:0000256" key="2">
    <source>
        <dbReference type="ARBA" id="ARBA00022475"/>
    </source>
</evidence>
<evidence type="ECO:0000256" key="3">
    <source>
        <dbReference type="ARBA" id="ARBA00022519"/>
    </source>
</evidence>
<evidence type="ECO:0000256" key="6">
    <source>
        <dbReference type="ARBA" id="ARBA00023315"/>
    </source>
</evidence>
<keyword evidence="8" id="KW-1185">Reference proteome</keyword>
<dbReference type="InterPro" id="IPR004960">
    <property type="entry name" value="LipA_acyltrans"/>
</dbReference>
<dbReference type="GO" id="GO:0016746">
    <property type="term" value="F:acyltransferase activity"/>
    <property type="evidence" value="ECO:0007669"/>
    <property type="project" value="UniProtKB-KW"/>
</dbReference>
<keyword evidence="4 7" id="KW-0808">Transferase</keyword>
<evidence type="ECO:0000313" key="8">
    <source>
        <dbReference type="Proteomes" id="UP000256485"/>
    </source>
</evidence>
<dbReference type="NCBIfam" id="NF005919">
    <property type="entry name" value="PRK07920.1"/>
    <property type="match status" value="1"/>
</dbReference>
<keyword evidence="3" id="KW-0997">Cell inner membrane</keyword>
<protein>
    <submittedName>
        <fullName evidence="7">KDO2-lipid IV(A) lauroyltransferase</fullName>
    </submittedName>
</protein>
<keyword evidence="6" id="KW-0012">Acyltransferase</keyword>
<evidence type="ECO:0000256" key="1">
    <source>
        <dbReference type="ARBA" id="ARBA00004533"/>
    </source>
</evidence>
<keyword evidence="5" id="KW-0472">Membrane</keyword>
<evidence type="ECO:0000256" key="5">
    <source>
        <dbReference type="ARBA" id="ARBA00023136"/>
    </source>
</evidence>
<dbReference type="AlphaFoldDB" id="A0A3D9VGE9"/>
<proteinExistence type="predicted"/>
<dbReference type="OrthoDB" id="9803456at2"/>
<dbReference type="CDD" id="cd07984">
    <property type="entry name" value="LPLAT_LABLAT-like"/>
    <property type="match status" value="1"/>
</dbReference>
<dbReference type="EMBL" id="QTUC01000001">
    <property type="protein sequence ID" value="REF38225.1"/>
    <property type="molecule type" value="Genomic_DNA"/>
</dbReference>